<dbReference type="KEGG" id="ahw:NCTC11636_02380"/>
<dbReference type="Proteomes" id="UP000266895">
    <property type="component" value="Chromosome"/>
</dbReference>
<dbReference type="InterPro" id="IPR029044">
    <property type="entry name" value="Nucleotide-diphossugar_trans"/>
</dbReference>
<evidence type="ECO:0000259" key="1">
    <source>
        <dbReference type="Pfam" id="PF00535"/>
    </source>
</evidence>
<accession>A0A3S4RY63</accession>
<reference evidence="2 3" key="1">
    <citation type="submission" date="2018-12" db="EMBL/GenBank/DDBJ databases">
        <authorList>
            <consortium name="Pathogen Informatics"/>
        </authorList>
    </citation>
    <scope>NUCLEOTIDE SEQUENCE [LARGE SCALE GENOMIC DNA]</scope>
    <source>
        <strain evidence="2 3">NCTC11636</strain>
    </source>
</reference>
<evidence type="ECO:0000313" key="2">
    <source>
        <dbReference type="EMBL" id="VEG29908.1"/>
    </source>
</evidence>
<keyword evidence="2" id="KW-0808">Transferase</keyword>
<dbReference type="InterPro" id="IPR050834">
    <property type="entry name" value="Glycosyltransf_2"/>
</dbReference>
<dbReference type="EMBL" id="LR134350">
    <property type="protein sequence ID" value="VEG29908.1"/>
    <property type="molecule type" value="Genomic_DNA"/>
</dbReference>
<proteinExistence type="predicted"/>
<sequence>MSTPPLDLPDRIDRVGAVVTAFAPGPGLVGAVEALAAQVEQVVVVDDGPERATEATRAVLADCRAHGAQVVVHDRNRGIAAALNEGAQHLDPACQAVLTVDQDSLLPPGYVAAQVEAYAAARAAGVPAGMVGPRAAGNIRRLPGTDGQDPVVVGGEPIQSGLLVTRALWRELGGFAEDLFIDGVDSDFYLRALDAGAVPVVAPVEIEHQLGTTVRAGLGPWRLPITVAAEFRYYYQVRNLVTLVRRHGRRHPRWCLRAVGKQARHLAIVTALAPGRRGRLARAARGLRDGLAGRGGAMKDTTTGGGRR</sequence>
<dbReference type="Gene3D" id="3.90.550.10">
    <property type="entry name" value="Spore Coat Polysaccharide Biosynthesis Protein SpsA, Chain A"/>
    <property type="match status" value="1"/>
</dbReference>
<organism evidence="2 3">
    <name type="scientific">Actinomyces howellii</name>
    <dbReference type="NCBI Taxonomy" id="52771"/>
    <lineage>
        <taxon>Bacteria</taxon>
        <taxon>Bacillati</taxon>
        <taxon>Actinomycetota</taxon>
        <taxon>Actinomycetes</taxon>
        <taxon>Actinomycetales</taxon>
        <taxon>Actinomycetaceae</taxon>
        <taxon>Actinomyces</taxon>
    </lineage>
</organism>
<dbReference type="SUPFAM" id="SSF53448">
    <property type="entry name" value="Nucleotide-diphospho-sugar transferases"/>
    <property type="match status" value="1"/>
</dbReference>
<evidence type="ECO:0000313" key="3">
    <source>
        <dbReference type="Proteomes" id="UP000266895"/>
    </source>
</evidence>
<dbReference type="GO" id="GO:0016740">
    <property type="term" value="F:transferase activity"/>
    <property type="evidence" value="ECO:0007669"/>
    <property type="project" value="UniProtKB-KW"/>
</dbReference>
<keyword evidence="3" id="KW-1185">Reference proteome</keyword>
<dbReference type="AlphaFoldDB" id="A0A3S4RY63"/>
<gene>
    <name evidence="2" type="ORF">NCTC11636_02380</name>
</gene>
<name>A0A3S4RY63_9ACTO</name>
<dbReference type="RefSeq" id="WP_126383372.1">
    <property type="nucleotide sequence ID" value="NZ_LR134350.1"/>
</dbReference>
<dbReference type="Pfam" id="PF00535">
    <property type="entry name" value="Glycos_transf_2"/>
    <property type="match status" value="1"/>
</dbReference>
<dbReference type="OrthoDB" id="9771846at2"/>
<dbReference type="InterPro" id="IPR001173">
    <property type="entry name" value="Glyco_trans_2-like"/>
</dbReference>
<dbReference type="PANTHER" id="PTHR43685:SF11">
    <property type="entry name" value="GLYCOSYLTRANSFERASE TAGX-RELATED"/>
    <property type="match status" value="1"/>
</dbReference>
<feature type="domain" description="Glycosyltransferase 2-like" evidence="1">
    <location>
        <begin position="19"/>
        <end position="126"/>
    </location>
</feature>
<dbReference type="PANTHER" id="PTHR43685">
    <property type="entry name" value="GLYCOSYLTRANSFERASE"/>
    <property type="match status" value="1"/>
</dbReference>
<protein>
    <submittedName>
        <fullName evidence="2">Rhamnosyltransferase</fullName>
    </submittedName>
</protein>